<sequence>MEVVWRVGICPVECRDTGRVTGNHKPRIEAMRELSAVK</sequence>
<evidence type="ECO:0000313" key="1">
    <source>
        <dbReference type="EMBL" id="VDM18377.1"/>
    </source>
</evidence>
<dbReference type="EMBL" id="UYWW01011070">
    <property type="protein sequence ID" value="VDM18377.1"/>
    <property type="molecule type" value="Genomic_DNA"/>
</dbReference>
<accession>A0A3P7EPR7</accession>
<protein>
    <submittedName>
        <fullName evidence="1">Uncharacterized protein</fullName>
    </submittedName>
</protein>
<dbReference type="AlphaFoldDB" id="A0A3P7EPR7"/>
<dbReference type="InParanoid" id="A0A3P7EPR7"/>
<reference evidence="1 2" key="1">
    <citation type="submission" date="2018-11" db="EMBL/GenBank/DDBJ databases">
        <authorList>
            <consortium name="Pathogen Informatics"/>
        </authorList>
    </citation>
    <scope>NUCLEOTIDE SEQUENCE [LARGE SCALE GENOMIC DNA]</scope>
</reference>
<gene>
    <name evidence="1" type="ORF">WBA_LOCUS10089</name>
</gene>
<name>A0A3P7EPR7_WUCBA</name>
<dbReference type="Proteomes" id="UP000270924">
    <property type="component" value="Unassembled WGS sequence"/>
</dbReference>
<evidence type="ECO:0000313" key="2">
    <source>
        <dbReference type="Proteomes" id="UP000270924"/>
    </source>
</evidence>
<proteinExistence type="predicted"/>
<organism evidence="1 2">
    <name type="scientific">Wuchereria bancrofti</name>
    <dbReference type="NCBI Taxonomy" id="6293"/>
    <lineage>
        <taxon>Eukaryota</taxon>
        <taxon>Metazoa</taxon>
        <taxon>Ecdysozoa</taxon>
        <taxon>Nematoda</taxon>
        <taxon>Chromadorea</taxon>
        <taxon>Rhabditida</taxon>
        <taxon>Spirurina</taxon>
        <taxon>Spiruromorpha</taxon>
        <taxon>Filarioidea</taxon>
        <taxon>Onchocercidae</taxon>
        <taxon>Wuchereria</taxon>
    </lineage>
</organism>
<keyword evidence="2" id="KW-1185">Reference proteome</keyword>